<organism evidence="1 2">
    <name type="scientific">Candidatus Competibacter phosphatis</name>
    <dbReference type="NCBI Taxonomy" id="221280"/>
    <lineage>
        <taxon>Bacteria</taxon>
        <taxon>Pseudomonadati</taxon>
        <taxon>Pseudomonadota</taxon>
        <taxon>Gammaproteobacteria</taxon>
        <taxon>Candidatus Competibacteraceae</taxon>
        <taxon>Candidatus Competibacter</taxon>
    </lineage>
</organism>
<gene>
    <name evidence="1" type="ORF">E4P82_11660</name>
</gene>
<dbReference type="Proteomes" id="UP000760480">
    <property type="component" value="Unassembled WGS sequence"/>
</dbReference>
<proteinExistence type="predicted"/>
<protein>
    <submittedName>
        <fullName evidence="1">Uncharacterized protein</fullName>
    </submittedName>
</protein>
<dbReference type="RefSeq" id="WP_169249055.1">
    <property type="nucleotide sequence ID" value="NZ_SPMZ01000031.1"/>
</dbReference>
<evidence type="ECO:0000313" key="2">
    <source>
        <dbReference type="Proteomes" id="UP000760480"/>
    </source>
</evidence>
<keyword evidence="2" id="KW-1185">Reference proteome</keyword>
<name>A0ABX1TK78_9GAMM</name>
<dbReference type="EMBL" id="SPMZ01000031">
    <property type="protein sequence ID" value="NMQ19796.1"/>
    <property type="molecule type" value="Genomic_DNA"/>
</dbReference>
<comment type="caution">
    <text evidence="1">The sequence shown here is derived from an EMBL/GenBank/DDBJ whole genome shotgun (WGS) entry which is preliminary data.</text>
</comment>
<accession>A0ABX1TK78</accession>
<evidence type="ECO:0000313" key="1">
    <source>
        <dbReference type="EMBL" id="NMQ19796.1"/>
    </source>
</evidence>
<sequence length="152" mass="16394">MPQHSLQEPIQSLDDAIARRVLATFAHAQANPAETALTPELRQALREFATGPEAAAVPAGDGDLARAALLLLADDPQRQSILTALIDGPAPAQFGPVKNAAVITAVLLVLQLYVKFEYDKDGRWSIEIVKEPTDKALLMPLVQKLLSHMPSK</sequence>
<reference evidence="1 2" key="1">
    <citation type="submission" date="2019-03" db="EMBL/GenBank/DDBJ databases">
        <title>Metabolic reconstructions from genomes of highly enriched 'Candidatus Accumulibacter' and 'Candidatus Competibacter' bioreactor populations.</title>
        <authorList>
            <person name="Annavajhala M.K."/>
            <person name="Welles L."/>
            <person name="Abbas B."/>
            <person name="Sorokin D."/>
            <person name="Park H."/>
            <person name="Van Loosdrecht M."/>
            <person name="Chandran K."/>
        </authorList>
    </citation>
    <scope>NUCLEOTIDE SEQUENCE [LARGE SCALE GENOMIC DNA]</scope>
    <source>
        <strain evidence="1 2">SBR_G</strain>
    </source>
</reference>